<dbReference type="Proteomes" id="UP001174908">
    <property type="component" value="Unassembled WGS sequence"/>
</dbReference>
<dbReference type="Gene3D" id="3.10.50.40">
    <property type="match status" value="1"/>
</dbReference>
<comment type="subcellular location">
    <subcellularLocation>
        <location evidence="1">Cell inner membrane</location>
        <topology evidence="1">Single-pass type II membrane protein</topology>
        <orientation evidence="1">Periplasmic side</orientation>
    </subcellularLocation>
</comment>
<name>A0ABT7NEJ8_9BURK</name>
<dbReference type="PANTHER" id="PTHR47529:SF1">
    <property type="entry name" value="PERIPLASMIC CHAPERONE PPID"/>
    <property type="match status" value="1"/>
</dbReference>
<evidence type="ECO:0000256" key="3">
    <source>
        <dbReference type="ARBA" id="ARBA00022519"/>
    </source>
</evidence>
<evidence type="ECO:0000256" key="2">
    <source>
        <dbReference type="ARBA" id="ARBA00022475"/>
    </source>
</evidence>
<evidence type="ECO:0000256" key="4">
    <source>
        <dbReference type="ARBA" id="ARBA00022692"/>
    </source>
</evidence>
<evidence type="ECO:0000256" key="6">
    <source>
        <dbReference type="ARBA" id="ARBA00023136"/>
    </source>
</evidence>
<evidence type="ECO:0000256" key="12">
    <source>
        <dbReference type="SAM" id="MobiDB-lite"/>
    </source>
</evidence>
<evidence type="ECO:0000259" key="13">
    <source>
        <dbReference type="PROSITE" id="PS50198"/>
    </source>
</evidence>
<dbReference type="InterPro" id="IPR046357">
    <property type="entry name" value="PPIase_dom_sf"/>
</dbReference>
<keyword evidence="3" id="KW-0997">Cell inner membrane</keyword>
<evidence type="ECO:0000256" key="1">
    <source>
        <dbReference type="ARBA" id="ARBA00004382"/>
    </source>
</evidence>
<proteinExistence type="inferred from homology"/>
<evidence type="ECO:0000256" key="8">
    <source>
        <dbReference type="ARBA" id="ARBA00038408"/>
    </source>
</evidence>
<dbReference type="PROSITE" id="PS50198">
    <property type="entry name" value="PPIC_PPIASE_2"/>
    <property type="match status" value="1"/>
</dbReference>
<protein>
    <recommendedName>
        <fullName evidence="9">Periplasmic chaperone PpiD</fullName>
    </recommendedName>
    <alternativeName>
        <fullName evidence="10">Periplasmic folding chaperone</fullName>
    </alternativeName>
</protein>
<keyword evidence="15" id="KW-1185">Reference proteome</keyword>
<dbReference type="Gene3D" id="1.10.4030.10">
    <property type="entry name" value="Porin chaperone SurA, peptide-binding domain"/>
    <property type="match status" value="1"/>
</dbReference>
<dbReference type="InterPro" id="IPR052029">
    <property type="entry name" value="PpiD_chaperone"/>
</dbReference>
<keyword evidence="2" id="KW-1003">Cell membrane</keyword>
<dbReference type="SUPFAM" id="SSF109998">
    <property type="entry name" value="Triger factor/SurA peptide-binding domain-like"/>
    <property type="match status" value="1"/>
</dbReference>
<evidence type="ECO:0000256" key="11">
    <source>
        <dbReference type="PROSITE-ProRule" id="PRU00278"/>
    </source>
</evidence>
<evidence type="ECO:0000313" key="15">
    <source>
        <dbReference type="Proteomes" id="UP001174908"/>
    </source>
</evidence>
<gene>
    <name evidence="14" type="ORF">QTH91_17825</name>
</gene>
<dbReference type="InterPro" id="IPR000297">
    <property type="entry name" value="PPIase_PpiC"/>
</dbReference>
<evidence type="ECO:0000256" key="7">
    <source>
        <dbReference type="ARBA" id="ARBA00023186"/>
    </source>
</evidence>
<sequence>MFDFFRKYNKFMMAILFLLIIPSFALFGVERFFDSSSRGEAVAKVDGQEITRQEWDFRHRNEIDRIRQRMPSVDLAMLDSEAARYATLERMVRERVLGAAAAKSHLTTTEDRLARIFTSDPGLASFRTADGKFDRELFQRATGQTPQQYEASVRASLATQQVMDGLHNGAFATPAQAEATLGSIYARREVQVARFKTEDFAAKVKPTDAEVEAYYKEHIAQYQAPEEATVQYVVLDMDAVKKQIAVNDADVRTYYDQNKDRMGKPEERRASHILITVPAGASAEQKKQAKDKAEALLKQVLAKPDSFADVARKNSQDPGSAEKGGDLDFVTRGSMVKPFDDAMFSLKKGEIDPKLVESEFGFHIIRLDDIKPGAAPSFEEARSRIEADLRAQQAATEFAKAAESFSDMVYQQSDTLQPVADKFKLKIQTAKVTRQPSKDATGALASSNFLSALFSPDSLERKNNTEAIDLGSNQLAAGRVSSYTAAHTRTLDEVKAEVRKALIDSRAAQLAKQDGEAKLAAWKSDAKGASLSAPLLVSRADAQNQPGAVVEAALRTDDSKLPGWVGVDLGGQGYAVVKVNKAVPRDPPTPQVAESEVAQYSQAISQAEDQAYYNLLKARYKTEILVPRPAAAPVLGG</sequence>
<reference evidence="14" key="1">
    <citation type="submission" date="2023-06" db="EMBL/GenBank/DDBJ databases">
        <authorList>
            <person name="Jiang Y."/>
            <person name="Liu Q."/>
        </authorList>
    </citation>
    <scope>NUCLEOTIDE SEQUENCE</scope>
    <source>
        <strain evidence="14">CGMCC 1.12089</strain>
    </source>
</reference>
<dbReference type="PANTHER" id="PTHR47529">
    <property type="entry name" value="PEPTIDYL-PROLYL CIS-TRANS ISOMERASE D"/>
    <property type="match status" value="1"/>
</dbReference>
<comment type="caution">
    <text evidence="14">The sequence shown here is derived from an EMBL/GenBank/DDBJ whole genome shotgun (WGS) entry which is preliminary data.</text>
</comment>
<dbReference type="Pfam" id="PF13624">
    <property type="entry name" value="SurA_N_3"/>
    <property type="match status" value="1"/>
</dbReference>
<dbReference type="InterPro" id="IPR027304">
    <property type="entry name" value="Trigger_fact/SurA_dom_sf"/>
</dbReference>
<keyword evidence="5" id="KW-1133">Transmembrane helix</keyword>
<feature type="domain" description="PpiC" evidence="13">
    <location>
        <begin position="265"/>
        <end position="369"/>
    </location>
</feature>
<feature type="region of interest" description="Disordered" evidence="12">
    <location>
        <begin position="308"/>
        <end position="327"/>
    </location>
</feature>
<dbReference type="SUPFAM" id="SSF54534">
    <property type="entry name" value="FKBP-like"/>
    <property type="match status" value="1"/>
</dbReference>
<dbReference type="Pfam" id="PF13616">
    <property type="entry name" value="Rotamase_3"/>
    <property type="match status" value="1"/>
</dbReference>
<comment type="similarity">
    <text evidence="8">Belongs to the PpiD chaperone family.</text>
</comment>
<dbReference type="RefSeq" id="WP_286661434.1">
    <property type="nucleotide sequence ID" value="NZ_JASZYV010000003.1"/>
</dbReference>
<keyword evidence="11" id="KW-0697">Rotamase</keyword>
<accession>A0ABT7NEJ8</accession>
<organism evidence="14 15">
    <name type="scientific">Variovorax dokdonensis</name>
    <dbReference type="NCBI Taxonomy" id="344883"/>
    <lineage>
        <taxon>Bacteria</taxon>
        <taxon>Pseudomonadati</taxon>
        <taxon>Pseudomonadota</taxon>
        <taxon>Betaproteobacteria</taxon>
        <taxon>Burkholderiales</taxon>
        <taxon>Comamonadaceae</taxon>
        <taxon>Variovorax</taxon>
    </lineage>
</organism>
<keyword evidence="11" id="KW-0413">Isomerase</keyword>
<evidence type="ECO:0000256" key="9">
    <source>
        <dbReference type="ARBA" id="ARBA00040743"/>
    </source>
</evidence>
<evidence type="ECO:0000313" key="14">
    <source>
        <dbReference type="EMBL" id="MDM0046356.1"/>
    </source>
</evidence>
<evidence type="ECO:0000256" key="5">
    <source>
        <dbReference type="ARBA" id="ARBA00022989"/>
    </source>
</evidence>
<keyword evidence="7" id="KW-0143">Chaperone</keyword>
<evidence type="ECO:0000256" key="10">
    <source>
        <dbReference type="ARBA" id="ARBA00042775"/>
    </source>
</evidence>
<keyword evidence="4" id="KW-0812">Transmembrane</keyword>
<keyword evidence="6" id="KW-0472">Membrane</keyword>
<dbReference type="EMBL" id="JASZYV010000003">
    <property type="protein sequence ID" value="MDM0046356.1"/>
    <property type="molecule type" value="Genomic_DNA"/>
</dbReference>